<organism evidence="1 2">
    <name type="scientific">Brachionus plicatilis</name>
    <name type="common">Marine rotifer</name>
    <name type="synonym">Brachionus muelleri</name>
    <dbReference type="NCBI Taxonomy" id="10195"/>
    <lineage>
        <taxon>Eukaryota</taxon>
        <taxon>Metazoa</taxon>
        <taxon>Spiralia</taxon>
        <taxon>Gnathifera</taxon>
        <taxon>Rotifera</taxon>
        <taxon>Eurotatoria</taxon>
        <taxon>Monogononta</taxon>
        <taxon>Pseudotrocha</taxon>
        <taxon>Ploima</taxon>
        <taxon>Brachionidae</taxon>
        <taxon>Brachionus</taxon>
    </lineage>
</organism>
<protein>
    <submittedName>
        <fullName evidence="1">Uncharacterized protein</fullName>
    </submittedName>
</protein>
<proteinExistence type="predicted"/>
<evidence type="ECO:0000313" key="2">
    <source>
        <dbReference type="Proteomes" id="UP000276133"/>
    </source>
</evidence>
<gene>
    <name evidence="1" type="ORF">BpHYR1_030429</name>
</gene>
<keyword evidence="2" id="KW-1185">Reference proteome</keyword>
<evidence type="ECO:0000313" key="1">
    <source>
        <dbReference type="EMBL" id="RNA01239.1"/>
    </source>
</evidence>
<comment type="caution">
    <text evidence="1">The sequence shown here is derived from an EMBL/GenBank/DDBJ whole genome shotgun (WGS) entry which is preliminary data.</text>
</comment>
<dbReference type="AlphaFoldDB" id="A0A3M7PQQ7"/>
<dbReference type="Proteomes" id="UP000276133">
    <property type="component" value="Unassembled WGS sequence"/>
</dbReference>
<reference evidence="1 2" key="1">
    <citation type="journal article" date="2018" name="Sci. Rep.">
        <title>Genomic signatures of local adaptation to the degree of environmental predictability in rotifers.</title>
        <authorList>
            <person name="Franch-Gras L."/>
            <person name="Hahn C."/>
            <person name="Garcia-Roger E.M."/>
            <person name="Carmona M.J."/>
            <person name="Serra M."/>
            <person name="Gomez A."/>
        </authorList>
    </citation>
    <scope>NUCLEOTIDE SEQUENCE [LARGE SCALE GENOMIC DNA]</scope>
    <source>
        <strain evidence="1">HYR1</strain>
    </source>
</reference>
<dbReference type="EMBL" id="REGN01009400">
    <property type="protein sequence ID" value="RNA01239.1"/>
    <property type="molecule type" value="Genomic_DNA"/>
</dbReference>
<sequence>MLEYEESAPLLILKIELIIINHSKINVLVHFYINNSKLNVLLNGFSYVGWLNETKNKIDKHPYHNFSTLSNSFTPSFY</sequence>
<name>A0A3M7PQQ7_BRAPC</name>
<accession>A0A3M7PQQ7</accession>